<keyword evidence="2" id="KW-1185">Reference proteome</keyword>
<dbReference type="Proteomes" id="UP001328107">
    <property type="component" value="Unassembled WGS sequence"/>
</dbReference>
<reference evidence="2" key="1">
    <citation type="submission" date="2022-10" db="EMBL/GenBank/DDBJ databases">
        <title>Genome assembly of Pristionchus species.</title>
        <authorList>
            <person name="Yoshida K."/>
            <person name="Sommer R.J."/>
        </authorList>
    </citation>
    <scope>NUCLEOTIDE SEQUENCE [LARGE SCALE GENOMIC DNA]</scope>
    <source>
        <strain evidence="2">RS5460</strain>
    </source>
</reference>
<dbReference type="EMBL" id="BTRK01000002">
    <property type="protein sequence ID" value="GMR38099.1"/>
    <property type="molecule type" value="Genomic_DNA"/>
</dbReference>
<sequence length="110" mass="12383">LFLCSHNTFPVFVHYLCQKRIFWMSIASMTEDSELWRSFEKSISSISLRTGKINGLVGQNLDQMRQLALEIGSALYTNFAGTWGEATNGKLIAIQQATAFDACKELQKCL</sequence>
<accession>A0AAN4ZEJ9</accession>
<proteinExistence type="predicted"/>
<feature type="non-terminal residue" evidence="1">
    <location>
        <position position="110"/>
    </location>
</feature>
<protein>
    <submittedName>
        <fullName evidence="1">Uncharacterized protein</fullName>
    </submittedName>
</protein>
<dbReference type="AlphaFoldDB" id="A0AAN4ZEJ9"/>
<evidence type="ECO:0000313" key="1">
    <source>
        <dbReference type="EMBL" id="GMR38099.1"/>
    </source>
</evidence>
<organism evidence="1 2">
    <name type="scientific">Pristionchus mayeri</name>
    <dbReference type="NCBI Taxonomy" id="1317129"/>
    <lineage>
        <taxon>Eukaryota</taxon>
        <taxon>Metazoa</taxon>
        <taxon>Ecdysozoa</taxon>
        <taxon>Nematoda</taxon>
        <taxon>Chromadorea</taxon>
        <taxon>Rhabditida</taxon>
        <taxon>Rhabditina</taxon>
        <taxon>Diplogasteromorpha</taxon>
        <taxon>Diplogasteroidea</taxon>
        <taxon>Neodiplogasteridae</taxon>
        <taxon>Pristionchus</taxon>
    </lineage>
</organism>
<feature type="non-terminal residue" evidence="1">
    <location>
        <position position="1"/>
    </location>
</feature>
<gene>
    <name evidence="1" type="ORF">PMAYCL1PPCAC_08294</name>
</gene>
<comment type="caution">
    <text evidence="1">The sequence shown here is derived from an EMBL/GenBank/DDBJ whole genome shotgun (WGS) entry which is preliminary data.</text>
</comment>
<name>A0AAN4ZEJ9_9BILA</name>
<evidence type="ECO:0000313" key="2">
    <source>
        <dbReference type="Proteomes" id="UP001328107"/>
    </source>
</evidence>